<dbReference type="Proteomes" id="UP000790377">
    <property type="component" value="Unassembled WGS sequence"/>
</dbReference>
<sequence>MGATGSGKTVGLESCTSKIQISKPFRLNGRIITLIDTPGFDDTSRKDRDILKSVAVYLQTTYEQGSKLAGVIYMHRTSDLRMGGTFERNFTMLLELCAENSFKSVFLVSNMWRARMLRYDGTKEGAHGILRHLINQQPATLQIQDELVNKRLDVAHTGAGTEPTRALQFQADRHSEELMNLRAEMEETLKAKGEKTREELREEFEKNHQEITRTRRDAEKLAPEYAEEKAKLDAKIFEMEDTHRKQVEALKAQVEALKEQASRIRNRWKGRKRGIIEEARIRALEEEKRVKTRNEEESQKRLQILQEQAQKEQEAAEMKHIEEERLLQKSTEDEHKKQQEETPRLRKQVEEEDAHKARIAEEALRGSSGSRKPKTRRITRWKFNGHIGRGLKPWPAGSGGSPSSYY</sequence>
<evidence type="ECO:0000313" key="1">
    <source>
        <dbReference type="EMBL" id="KAH7906470.1"/>
    </source>
</evidence>
<keyword evidence="2" id="KW-1185">Reference proteome</keyword>
<proteinExistence type="predicted"/>
<accession>A0ACB7ZZJ5</accession>
<comment type="caution">
    <text evidence="1">The sequence shown here is derived from an EMBL/GenBank/DDBJ whole genome shotgun (WGS) entry which is preliminary data.</text>
</comment>
<organism evidence="1 2">
    <name type="scientific">Hygrophoropsis aurantiaca</name>
    <dbReference type="NCBI Taxonomy" id="72124"/>
    <lineage>
        <taxon>Eukaryota</taxon>
        <taxon>Fungi</taxon>
        <taxon>Dikarya</taxon>
        <taxon>Basidiomycota</taxon>
        <taxon>Agaricomycotina</taxon>
        <taxon>Agaricomycetes</taxon>
        <taxon>Agaricomycetidae</taxon>
        <taxon>Boletales</taxon>
        <taxon>Coniophorineae</taxon>
        <taxon>Hygrophoropsidaceae</taxon>
        <taxon>Hygrophoropsis</taxon>
    </lineage>
</organism>
<protein>
    <submittedName>
        <fullName evidence="1">Uncharacterized protein</fullName>
    </submittedName>
</protein>
<name>A0ACB7ZZJ5_9AGAM</name>
<reference evidence="1" key="1">
    <citation type="journal article" date="2021" name="New Phytol.">
        <title>Evolutionary innovations through gain and loss of genes in the ectomycorrhizal Boletales.</title>
        <authorList>
            <person name="Wu G."/>
            <person name="Miyauchi S."/>
            <person name="Morin E."/>
            <person name="Kuo A."/>
            <person name="Drula E."/>
            <person name="Varga T."/>
            <person name="Kohler A."/>
            <person name="Feng B."/>
            <person name="Cao Y."/>
            <person name="Lipzen A."/>
            <person name="Daum C."/>
            <person name="Hundley H."/>
            <person name="Pangilinan J."/>
            <person name="Johnson J."/>
            <person name="Barry K."/>
            <person name="LaButti K."/>
            <person name="Ng V."/>
            <person name="Ahrendt S."/>
            <person name="Min B."/>
            <person name="Choi I.G."/>
            <person name="Park H."/>
            <person name="Plett J.M."/>
            <person name="Magnuson J."/>
            <person name="Spatafora J.W."/>
            <person name="Nagy L.G."/>
            <person name="Henrissat B."/>
            <person name="Grigoriev I.V."/>
            <person name="Yang Z.L."/>
            <person name="Xu J."/>
            <person name="Martin F.M."/>
        </authorList>
    </citation>
    <scope>NUCLEOTIDE SEQUENCE</scope>
    <source>
        <strain evidence="1">ATCC 28755</strain>
    </source>
</reference>
<gene>
    <name evidence="1" type="ORF">BJ138DRAFT_1105125</name>
</gene>
<evidence type="ECO:0000313" key="2">
    <source>
        <dbReference type="Proteomes" id="UP000790377"/>
    </source>
</evidence>
<dbReference type="EMBL" id="MU268015">
    <property type="protein sequence ID" value="KAH7906470.1"/>
    <property type="molecule type" value="Genomic_DNA"/>
</dbReference>